<gene>
    <name evidence="9" type="primary">xerC</name>
    <name evidence="12" type="ORF">BJ993_000416</name>
</gene>
<dbReference type="HAMAP" id="MF_01808">
    <property type="entry name" value="Recomb_XerC_XerD"/>
    <property type="match status" value="1"/>
</dbReference>
<dbReference type="PANTHER" id="PTHR30349:SF77">
    <property type="entry name" value="TYROSINE RECOMBINASE XERC"/>
    <property type="match status" value="1"/>
</dbReference>
<dbReference type="Pfam" id="PF02899">
    <property type="entry name" value="Phage_int_SAM_1"/>
    <property type="match status" value="1"/>
</dbReference>
<dbReference type="Gene3D" id="1.10.443.10">
    <property type="entry name" value="Intergrase catalytic core"/>
    <property type="match status" value="1"/>
</dbReference>
<accession>A0A7Z0CJ60</accession>
<feature type="active site" evidence="9">
    <location>
        <position position="258"/>
    </location>
</feature>
<evidence type="ECO:0000259" key="10">
    <source>
        <dbReference type="PROSITE" id="PS51898"/>
    </source>
</evidence>
<feature type="domain" description="Tyr recombinase" evidence="10">
    <location>
        <begin position="119"/>
        <end position="306"/>
    </location>
</feature>
<dbReference type="InterPro" id="IPR002104">
    <property type="entry name" value="Integrase_catalytic"/>
</dbReference>
<evidence type="ECO:0000256" key="2">
    <source>
        <dbReference type="ARBA" id="ARBA00022490"/>
    </source>
</evidence>
<dbReference type="Pfam" id="PF00589">
    <property type="entry name" value="Phage_integrase"/>
    <property type="match status" value="1"/>
</dbReference>
<evidence type="ECO:0000259" key="11">
    <source>
        <dbReference type="PROSITE" id="PS51900"/>
    </source>
</evidence>
<keyword evidence="5 9" id="KW-0229">DNA integration</keyword>
<dbReference type="GO" id="GO:0009037">
    <property type="term" value="F:tyrosine-based site-specific recombinase activity"/>
    <property type="evidence" value="ECO:0007669"/>
    <property type="project" value="UniProtKB-UniRule"/>
</dbReference>
<dbReference type="InterPro" id="IPR050090">
    <property type="entry name" value="Tyrosine_recombinase_XerCD"/>
</dbReference>
<dbReference type="EMBL" id="JACBZM010000001">
    <property type="protein sequence ID" value="NYI43336.1"/>
    <property type="molecule type" value="Genomic_DNA"/>
</dbReference>
<keyword evidence="2 9" id="KW-0963">Cytoplasm</keyword>
<evidence type="ECO:0000256" key="7">
    <source>
        <dbReference type="ARBA" id="ARBA00023172"/>
    </source>
</evidence>
<dbReference type="InterPro" id="IPR013762">
    <property type="entry name" value="Integrase-like_cat_sf"/>
</dbReference>
<dbReference type="RefSeq" id="WP_179647557.1">
    <property type="nucleotide sequence ID" value="NZ_JACBZM010000001.1"/>
</dbReference>
<keyword evidence="4 9" id="KW-0159">Chromosome partition</keyword>
<keyword evidence="3 9" id="KW-0132">Cell division</keyword>
<feature type="active site" evidence="9">
    <location>
        <position position="187"/>
    </location>
</feature>
<evidence type="ECO:0000256" key="8">
    <source>
        <dbReference type="ARBA" id="ARBA00023306"/>
    </source>
</evidence>
<evidence type="ECO:0000256" key="6">
    <source>
        <dbReference type="ARBA" id="ARBA00023125"/>
    </source>
</evidence>
<comment type="subunit">
    <text evidence="9">Forms a cyclic heterotetrameric complex composed of two molecules of XerC and two molecules of XerD.</text>
</comment>
<evidence type="ECO:0000256" key="3">
    <source>
        <dbReference type="ARBA" id="ARBA00022618"/>
    </source>
</evidence>
<keyword evidence="8 9" id="KW-0131">Cell cycle</keyword>
<dbReference type="InterPro" id="IPR004107">
    <property type="entry name" value="Integrase_SAM-like_N"/>
</dbReference>
<dbReference type="Proteomes" id="UP000562045">
    <property type="component" value="Unassembled WGS sequence"/>
</dbReference>
<reference evidence="12 13" key="1">
    <citation type="submission" date="2020-07" db="EMBL/GenBank/DDBJ databases">
        <title>Sequencing the genomes of 1000 actinobacteria strains.</title>
        <authorList>
            <person name="Klenk H.-P."/>
        </authorList>
    </citation>
    <scope>NUCLEOTIDE SEQUENCE [LARGE SCALE GENOMIC DNA]</scope>
    <source>
        <strain evidence="12 13">DSM 15131</strain>
    </source>
</reference>
<organism evidence="12 13">
    <name type="scientific">Nocardioides aromaticivorans</name>
    <dbReference type="NCBI Taxonomy" id="200618"/>
    <lineage>
        <taxon>Bacteria</taxon>
        <taxon>Bacillati</taxon>
        <taxon>Actinomycetota</taxon>
        <taxon>Actinomycetes</taxon>
        <taxon>Propionibacteriales</taxon>
        <taxon>Nocardioidaceae</taxon>
        <taxon>Nocardioides</taxon>
    </lineage>
</organism>
<dbReference type="InterPro" id="IPR011010">
    <property type="entry name" value="DNA_brk_join_enz"/>
</dbReference>
<comment type="subcellular location">
    <subcellularLocation>
        <location evidence="1 9">Cytoplasm</location>
    </subcellularLocation>
</comment>
<dbReference type="InterPro" id="IPR010998">
    <property type="entry name" value="Integrase_recombinase_N"/>
</dbReference>
<comment type="caution">
    <text evidence="12">The sequence shown here is derived from an EMBL/GenBank/DDBJ whole genome shotgun (WGS) entry which is preliminary data.</text>
</comment>
<keyword evidence="6 9" id="KW-0238">DNA-binding</keyword>
<dbReference type="GO" id="GO:0005737">
    <property type="term" value="C:cytoplasm"/>
    <property type="evidence" value="ECO:0007669"/>
    <property type="project" value="UniProtKB-SubCell"/>
</dbReference>
<name>A0A7Z0CJ60_9ACTN</name>
<dbReference type="GO" id="GO:0007059">
    <property type="term" value="P:chromosome segregation"/>
    <property type="evidence" value="ECO:0007669"/>
    <property type="project" value="UniProtKB-UniRule"/>
</dbReference>
<dbReference type="GO" id="GO:0003677">
    <property type="term" value="F:DNA binding"/>
    <property type="evidence" value="ECO:0007669"/>
    <property type="project" value="UniProtKB-UniRule"/>
</dbReference>
<dbReference type="SUPFAM" id="SSF56349">
    <property type="entry name" value="DNA breaking-rejoining enzymes"/>
    <property type="match status" value="1"/>
</dbReference>
<dbReference type="PROSITE" id="PS51898">
    <property type="entry name" value="TYR_RECOMBINASE"/>
    <property type="match status" value="1"/>
</dbReference>
<feature type="active site" evidence="9">
    <location>
        <position position="284"/>
    </location>
</feature>
<dbReference type="InterPro" id="IPR023009">
    <property type="entry name" value="Tyrosine_recombinase_XerC/XerD"/>
</dbReference>
<sequence length="312" mass="33583">MSAADTEDVLPEWAAGVLASYERHLVAERDLAPHTVTAYLGDIGNLLDHAARLGLEGPDELDLRTLRSWLARQQASGLSRTTLARRATAARVFTGWLARTGRAASDVGSALGSPKPHRTLPDVLRVDEARELIAAAAELADDGSPVGARDVAMLELLYATGMRVGELCALDVDDVDRDRNVVRVFGKGRKERTIPFGHPAAAALDRWVAAGRPRLARPGSGPALFLGARGGRIDQRAVRTLVHRRLADVPGAPDLGPHGLRHTAATHLLEGGADLRSVQELLGHASLATTQRYTHVTTDRLRRAYQQAHPRA</sequence>
<evidence type="ECO:0000256" key="1">
    <source>
        <dbReference type="ARBA" id="ARBA00004496"/>
    </source>
</evidence>
<feature type="active site" description="O-(3'-phospho-DNA)-tyrosine intermediate" evidence="9">
    <location>
        <position position="293"/>
    </location>
</feature>
<evidence type="ECO:0000313" key="12">
    <source>
        <dbReference type="EMBL" id="NYI43336.1"/>
    </source>
</evidence>
<comment type="similarity">
    <text evidence="9">Belongs to the 'phage' integrase family. XerC subfamily.</text>
</comment>
<dbReference type="InterPro" id="IPR044068">
    <property type="entry name" value="CB"/>
</dbReference>
<feature type="domain" description="Core-binding (CB)" evidence="11">
    <location>
        <begin position="12"/>
        <end position="98"/>
    </location>
</feature>
<dbReference type="SUPFAM" id="SSF47823">
    <property type="entry name" value="lambda integrase-like, N-terminal domain"/>
    <property type="match status" value="1"/>
</dbReference>
<comment type="function">
    <text evidence="9">Site-specific tyrosine recombinase, which acts by catalyzing the cutting and rejoining of the recombining DNA molecules. The XerC-XerD complex is essential to convert dimers of the bacterial chromosome into monomers to permit their segregation at cell division. It also contributes to the segregational stability of plasmids.</text>
</comment>
<feature type="active site" evidence="9">
    <location>
        <position position="261"/>
    </location>
</feature>
<evidence type="ECO:0000256" key="9">
    <source>
        <dbReference type="HAMAP-Rule" id="MF_01808"/>
    </source>
</evidence>
<evidence type="ECO:0000256" key="4">
    <source>
        <dbReference type="ARBA" id="ARBA00022829"/>
    </source>
</evidence>
<evidence type="ECO:0000313" key="13">
    <source>
        <dbReference type="Proteomes" id="UP000562045"/>
    </source>
</evidence>
<feature type="active site" evidence="9">
    <location>
        <position position="163"/>
    </location>
</feature>
<proteinExistence type="inferred from homology"/>
<dbReference type="GO" id="GO:0006313">
    <property type="term" value="P:DNA transposition"/>
    <property type="evidence" value="ECO:0007669"/>
    <property type="project" value="UniProtKB-UniRule"/>
</dbReference>
<dbReference type="GO" id="GO:0051301">
    <property type="term" value="P:cell division"/>
    <property type="evidence" value="ECO:0007669"/>
    <property type="project" value="UniProtKB-KW"/>
</dbReference>
<evidence type="ECO:0000256" key="5">
    <source>
        <dbReference type="ARBA" id="ARBA00022908"/>
    </source>
</evidence>
<dbReference type="Gene3D" id="1.10.150.130">
    <property type="match status" value="1"/>
</dbReference>
<dbReference type="AlphaFoldDB" id="A0A7Z0CJ60"/>
<dbReference type="PANTHER" id="PTHR30349">
    <property type="entry name" value="PHAGE INTEGRASE-RELATED"/>
    <property type="match status" value="1"/>
</dbReference>
<protein>
    <recommendedName>
        <fullName evidence="9">Tyrosine recombinase XerC</fullName>
    </recommendedName>
</protein>
<keyword evidence="7 9" id="KW-0233">DNA recombination</keyword>
<dbReference type="PROSITE" id="PS51900">
    <property type="entry name" value="CB"/>
    <property type="match status" value="1"/>
</dbReference>